<organism evidence="4 5">
    <name type="scientific">SAR324 cluster bacterium</name>
    <dbReference type="NCBI Taxonomy" id="2024889"/>
    <lineage>
        <taxon>Bacteria</taxon>
        <taxon>Deltaproteobacteria</taxon>
        <taxon>SAR324 cluster</taxon>
    </lineage>
</organism>
<dbReference type="AlphaFoldDB" id="A0A2A4SZA7"/>
<feature type="repeat" description="TPR" evidence="3">
    <location>
        <begin position="18"/>
        <end position="51"/>
    </location>
</feature>
<name>A0A2A4SZA7_9DELT</name>
<dbReference type="PROSITE" id="PS50005">
    <property type="entry name" value="TPR"/>
    <property type="match status" value="5"/>
</dbReference>
<keyword evidence="2 3" id="KW-0802">TPR repeat</keyword>
<dbReference type="PANTHER" id="PTHR44943">
    <property type="entry name" value="CELLULOSE SYNTHASE OPERON PROTEIN C"/>
    <property type="match status" value="1"/>
</dbReference>
<feature type="repeat" description="TPR" evidence="3">
    <location>
        <begin position="86"/>
        <end position="119"/>
    </location>
</feature>
<dbReference type="Gene3D" id="1.25.40.10">
    <property type="entry name" value="Tetratricopeptide repeat domain"/>
    <property type="match status" value="2"/>
</dbReference>
<dbReference type="SMART" id="SM00028">
    <property type="entry name" value="TPR"/>
    <property type="match status" value="6"/>
</dbReference>
<evidence type="ECO:0000256" key="3">
    <source>
        <dbReference type="PROSITE-ProRule" id="PRU00339"/>
    </source>
</evidence>
<dbReference type="InterPro" id="IPR051685">
    <property type="entry name" value="Ycf3/AcsC/BcsC/TPR_MFPF"/>
</dbReference>
<comment type="caution">
    <text evidence="4">The sequence shown here is derived from an EMBL/GenBank/DDBJ whole genome shotgun (WGS) entry which is preliminary data.</text>
</comment>
<evidence type="ECO:0000256" key="1">
    <source>
        <dbReference type="ARBA" id="ARBA00022737"/>
    </source>
</evidence>
<dbReference type="InterPro" id="IPR019734">
    <property type="entry name" value="TPR_rpt"/>
</dbReference>
<protein>
    <submittedName>
        <fullName evidence="4">Uncharacterized protein</fullName>
    </submittedName>
</protein>
<feature type="repeat" description="TPR" evidence="3">
    <location>
        <begin position="120"/>
        <end position="153"/>
    </location>
</feature>
<dbReference type="Pfam" id="PF13181">
    <property type="entry name" value="TPR_8"/>
    <property type="match status" value="1"/>
</dbReference>
<accession>A0A2A4SZA7</accession>
<evidence type="ECO:0000256" key="2">
    <source>
        <dbReference type="ARBA" id="ARBA00022803"/>
    </source>
</evidence>
<dbReference type="SUPFAM" id="SSF48452">
    <property type="entry name" value="TPR-like"/>
    <property type="match status" value="1"/>
</dbReference>
<reference evidence="5" key="1">
    <citation type="submission" date="2017-08" db="EMBL/GenBank/DDBJ databases">
        <title>A dynamic microbial community with high functional redundancy inhabits the cold, oxic subseafloor aquifer.</title>
        <authorList>
            <person name="Tully B.J."/>
            <person name="Wheat C.G."/>
            <person name="Glazer B.T."/>
            <person name="Huber J.A."/>
        </authorList>
    </citation>
    <scope>NUCLEOTIDE SEQUENCE [LARGE SCALE GENOMIC DNA]</scope>
</reference>
<evidence type="ECO:0000313" key="4">
    <source>
        <dbReference type="EMBL" id="PCI26588.1"/>
    </source>
</evidence>
<evidence type="ECO:0000313" key="5">
    <source>
        <dbReference type="Proteomes" id="UP000218113"/>
    </source>
</evidence>
<dbReference type="Pfam" id="PF00515">
    <property type="entry name" value="TPR_1"/>
    <property type="match status" value="1"/>
</dbReference>
<sequence>MTMDKNVTPAVEKTPQTAEEWYRQGITEFQQQEFAKAGQCFDQALLLDVDYVPAISGKGNVLATFEHYEQAAACFQKVLELDSSYVEAWNGLANVNFAARDMDKALQCFDKAVELDEGYGLAWYGKGSVHMQKKELEAALTAFDKVLAMDEKFVPALNGKGGIYLEQGKKKEALDCYHKVLEVDNNNSLAWFNRGSLLFDFEQFAESRASLTRAYLVTNPGDFRQFAVPFLRNFLERFHAPALLYRVLWEDFPQLLGDSEIRPLAQKVFDSYHELGEIAVYLQGPLCHLEETEKRELAAIIRLYHGDPLYAAEIIGEIAEENSANLHLQYLLLLSLDGFMEKREEYEEKVYQYLMEQKWEEQNPIQIYYAAQLWLRKGEVDQALRLFELCWKQTGQEMLPALYMAIYCYHLLENEKESSRLLWEVLGCEKKLLEEKKQGFLREVGPLEITLGEDGWEQPFYVYKQRIEISGAVLFVQSRLKEKKMVDELQKKDPHFDYSVFMNSNLQQTVGQWWQLAAKSQDFLQKNRTMLRDEKIQNLQDELKDSPIREALDGSESKLEEEIVKLTEGKIPEDPSLLKDVHYLTQIAYFKGELPVQENILLQLHALYVYYRETMEADGKTNKTTVFENGLQAGIQNFVGALGGILIPAGLSPYHTFLNYSQIGGVSQTFFEGFFSEAEPVVPQNYQELKATYCAFVQKKKEQMGADFYQAYPIFEFSAVPGQQLEAQLEQAQDDQARTAILIEVMKREPQISEVYEHCAEKFYEIAEELPLEILQSLLPTIREINPVFAEELAEDFIEG</sequence>
<feature type="repeat" description="TPR" evidence="3">
    <location>
        <begin position="154"/>
        <end position="187"/>
    </location>
</feature>
<dbReference type="Pfam" id="PF13432">
    <property type="entry name" value="TPR_16"/>
    <property type="match status" value="1"/>
</dbReference>
<dbReference type="EMBL" id="NVSR01000088">
    <property type="protein sequence ID" value="PCI26588.1"/>
    <property type="molecule type" value="Genomic_DNA"/>
</dbReference>
<dbReference type="PANTHER" id="PTHR44943:SF8">
    <property type="entry name" value="TPR REPEAT-CONTAINING PROTEIN MJ0263"/>
    <property type="match status" value="1"/>
</dbReference>
<gene>
    <name evidence="4" type="ORF">COB67_09920</name>
</gene>
<feature type="repeat" description="TPR" evidence="3">
    <location>
        <begin position="52"/>
        <end position="85"/>
    </location>
</feature>
<proteinExistence type="predicted"/>
<keyword evidence="1" id="KW-0677">Repeat</keyword>
<dbReference type="InterPro" id="IPR011990">
    <property type="entry name" value="TPR-like_helical_dom_sf"/>
</dbReference>
<dbReference type="Proteomes" id="UP000218113">
    <property type="component" value="Unassembled WGS sequence"/>
</dbReference>